<keyword evidence="4 7" id="KW-0812">Transmembrane</keyword>
<feature type="transmembrane region" description="Helical" evidence="7">
    <location>
        <begin position="126"/>
        <end position="145"/>
    </location>
</feature>
<feature type="transmembrane region" description="Helical" evidence="7">
    <location>
        <begin position="227"/>
        <end position="246"/>
    </location>
</feature>
<comment type="similarity">
    <text evidence="7">Belongs to the binding-protein-dependent transport system permease family.</text>
</comment>
<keyword evidence="3" id="KW-1003">Cell membrane</keyword>
<dbReference type="InterPro" id="IPR000515">
    <property type="entry name" value="MetI-like"/>
</dbReference>
<evidence type="ECO:0000256" key="4">
    <source>
        <dbReference type="ARBA" id="ARBA00022692"/>
    </source>
</evidence>
<reference evidence="9 10" key="1">
    <citation type="submission" date="2020-08" db="EMBL/GenBank/DDBJ databases">
        <title>Genomic Encyclopedia of Type Strains, Phase IV (KMG-IV): sequencing the most valuable type-strain genomes for metagenomic binning, comparative biology and taxonomic classification.</title>
        <authorList>
            <person name="Goeker M."/>
        </authorList>
    </citation>
    <scope>NUCLEOTIDE SEQUENCE [LARGE SCALE GENOMIC DNA]</scope>
    <source>
        <strain evidence="9 10">DSM 44197</strain>
    </source>
</reference>
<comment type="caution">
    <text evidence="9">The sequence shown here is derived from an EMBL/GenBank/DDBJ whole genome shotgun (WGS) entry which is preliminary data.</text>
</comment>
<keyword evidence="5 7" id="KW-1133">Transmembrane helix</keyword>
<name>A0A7W3LZS8_ACTNM</name>
<comment type="subcellular location">
    <subcellularLocation>
        <location evidence="1 7">Cell membrane</location>
        <topology evidence="1 7">Multi-pass membrane protein</topology>
    </subcellularLocation>
</comment>
<feature type="transmembrane region" description="Helical" evidence="7">
    <location>
        <begin position="166"/>
        <end position="191"/>
    </location>
</feature>
<dbReference type="SUPFAM" id="SSF161098">
    <property type="entry name" value="MetI-like"/>
    <property type="match status" value="1"/>
</dbReference>
<evidence type="ECO:0000256" key="7">
    <source>
        <dbReference type="RuleBase" id="RU363032"/>
    </source>
</evidence>
<dbReference type="InterPro" id="IPR035906">
    <property type="entry name" value="MetI-like_sf"/>
</dbReference>
<evidence type="ECO:0000259" key="8">
    <source>
        <dbReference type="PROSITE" id="PS50928"/>
    </source>
</evidence>
<dbReference type="RefSeq" id="WP_220510545.1">
    <property type="nucleotide sequence ID" value="NZ_BAAALP010000047.1"/>
</dbReference>
<dbReference type="PROSITE" id="PS50928">
    <property type="entry name" value="ABC_TM1"/>
    <property type="match status" value="1"/>
</dbReference>
<dbReference type="GO" id="GO:0005886">
    <property type="term" value="C:plasma membrane"/>
    <property type="evidence" value="ECO:0007669"/>
    <property type="project" value="UniProtKB-SubCell"/>
</dbReference>
<dbReference type="CDD" id="cd06261">
    <property type="entry name" value="TM_PBP2"/>
    <property type="match status" value="1"/>
</dbReference>
<feature type="domain" description="ABC transmembrane type-1" evidence="8">
    <location>
        <begin position="55"/>
        <end position="246"/>
    </location>
</feature>
<evidence type="ECO:0000256" key="2">
    <source>
        <dbReference type="ARBA" id="ARBA00022448"/>
    </source>
</evidence>
<evidence type="ECO:0000313" key="9">
    <source>
        <dbReference type="EMBL" id="MBA8957364.1"/>
    </source>
</evidence>
<evidence type="ECO:0000256" key="6">
    <source>
        <dbReference type="ARBA" id="ARBA00023136"/>
    </source>
</evidence>
<dbReference type="Proteomes" id="UP000572680">
    <property type="component" value="Unassembled WGS sequence"/>
</dbReference>
<evidence type="ECO:0000256" key="3">
    <source>
        <dbReference type="ARBA" id="ARBA00022475"/>
    </source>
</evidence>
<sequence>MALSVVFAGPFLWLLLAALKTREEWVSVPGSVLPDQVQWSNFTHALTDVNFAAYAMNSLFLSTTYAFLITLSSAAVGFGFARLRAPGKRALFLVVLSTMMLPQVLTILPTYVMFSRLGLVNTYWPWVLWGLAASPYLVFLFRQFFAAIPRELEDAAIIDGCGWPRIFVRIFLPLSRPVLITAFLLSFTWSWGDYIAPALLLDVDHTTLSVAIASWYKDPHGNGIPTVQAAAATLYIMPVLLIFFFAQRHFIRSVVGSAVKG</sequence>
<feature type="transmembrane region" description="Helical" evidence="7">
    <location>
        <begin position="64"/>
        <end position="83"/>
    </location>
</feature>
<dbReference type="Gene3D" id="1.10.3720.10">
    <property type="entry name" value="MetI-like"/>
    <property type="match status" value="1"/>
</dbReference>
<dbReference type="Pfam" id="PF00528">
    <property type="entry name" value="BPD_transp_1"/>
    <property type="match status" value="1"/>
</dbReference>
<organism evidence="9 10">
    <name type="scientific">Actinomadura namibiensis</name>
    <dbReference type="NCBI Taxonomy" id="182080"/>
    <lineage>
        <taxon>Bacteria</taxon>
        <taxon>Bacillati</taxon>
        <taxon>Actinomycetota</taxon>
        <taxon>Actinomycetes</taxon>
        <taxon>Streptosporangiales</taxon>
        <taxon>Thermomonosporaceae</taxon>
        <taxon>Actinomadura</taxon>
    </lineage>
</organism>
<keyword evidence="2 7" id="KW-0813">Transport</keyword>
<dbReference type="PANTHER" id="PTHR43744:SF12">
    <property type="entry name" value="ABC TRANSPORTER PERMEASE PROTEIN MG189-RELATED"/>
    <property type="match status" value="1"/>
</dbReference>
<keyword evidence="10" id="KW-1185">Reference proteome</keyword>
<gene>
    <name evidence="9" type="ORF">HNR61_009057</name>
</gene>
<dbReference type="AlphaFoldDB" id="A0A7W3LZS8"/>
<evidence type="ECO:0000256" key="5">
    <source>
        <dbReference type="ARBA" id="ARBA00022989"/>
    </source>
</evidence>
<keyword evidence="6 7" id="KW-0472">Membrane</keyword>
<evidence type="ECO:0000256" key="1">
    <source>
        <dbReference type="ARBA" id="ARBA00004651"/>
    </source>
</evidence>
<dbReference type="GO" id="GO:0055085">
    <property type="term" value="P:transmembrane transport"/>
    <property type="evidence" value="ECO:0007669"/>
    <property type="project" value="InterPro"/>
</dbReference>
<dbReference type="PANTHER" id="PTHR43744">
    <property type="entry name" value="ABC TRANSPORTER PERMEASE PROTEIN MG189-RELATED-RELATED"/>
    <property type="match status" value="1"/>
</dbReference>
<evidence type="ECO:0000313" key="10">
    <source>
        <dbReference type="Proteomes" id="UP000572680"/>
    </source>
</evidence>
<feature type="transmembrane region" description="Helical" evidence="7">
    <location>
        <begin position="90"/>
        <end position="114"/>
    </location>
</feature>
<dbReference type="EMBL" id="JACJIA010000022">
    <property type="protein sequence ID" value="MBA8957364.1"/>
    <property type="molecule type" value="Genomic_DNA"/>
</dbReference>
<protein>
    <submittedName>
        <fullName evidence="9">ABC-type glycerol-3-phosphate transport system permease component</fullName>
    </submittedName>
</protein>
<proteinExistence type="inferred from homology"/>
<accession>A0A7W3LZS8</accession>